<evidence type="ECO:0000256" key="1">
    <source>
        <dbReference type="SAM" id="MobiDB-lite"/>
    </source>
</evidence>
<proteinExistence type="predicted"/>
<dbReference type="OrthoDB" id="9005995at2"/>
<protein>
    <submittedName>
        <fullName evidence="3">Type III secretion protein HrpB2</fullName>
    </submittedName>
</protein>
<evidence type="ECO:0000313" key="2">
    <source>
        <dbReference type="EMBL" id="OAJ61457.1"/>
    </source>
</evidence>
<comment type="caution">
    <text evidence="3">The sequence shown here is derived from an EMBL/GenBank/DDBJ whole genome shotgun (WGS) entry which is preliminary data.</text>
</comment>
<dbReference type="NCBIfam" id="TIGR02558">
    <property type="entry name" value="HrpB2"/>
    <property type="match status" value="1"/>
</dbReference>
<dbReference type="InterPro" id="IPR013391">
    <property type="entry name" value="T3SS_HrpB2"/>
</dbReference>
<evidence type="ECO:0000313" key="4">
    <source>
        <dbReference type="Proteomes" id="UP000077961"/>
    </source>
</evidence>
<gene>
    <name evidence="2" type="ORF">A6V36_24080</name>
    <name evidence="3" type="ORF">A6V37_21860</name>
</gene>
<dbReference type="EMBL" id="LXJZ01000091">
    <property type="protein sequence ID" value="OAJ61457.1"/>
    <property type="molecule type" value="Genomic_DNA"/>
</dbReference>
<keyword evidence="4" id="KW-1185">Reference proteome</keyword>
<dbReference type="RefSeq" id="WP_064266288.1">
    <property type="nucleotide sequence ID" value="NZ_LXJZ01000091.1"/>
</dbReference>
<dbReference type="Pfam" id="PF09487">
    <property type="entry name" value="HrpB2"/>
    <property type="match status" value="1"/>
</dbReference>
<name>A0A1A9N9U5_9BURK</name>
<evidence type="ECO:0000313" key="3">
    <source>
        <dbReference type="EMBL" id="OAJ62861.1"/>
    </source>
</evidence>
<feature type="compositionally biased region" description="Polar residues" evidence="1">
    <location>
        <begin position="18"/>
        <end position="29"/>
    </location>
</feature>
<organism evidence="3 5">
    <name type="scientific">Paraburkholderia ginsengiterrae</name>
    <dbReference type="NCBI Taxonomy" id="1462993"/>
    <lineage>
        <taxon>Bacteria</taxon>
        <taxon>Pseudomonadati</taxon>
        <taxon>Pseudomonadota</taxon>
        <taxon>Betaproteobacteria</taxon>
        <taxon>Burkholderiales</taxon>
        <taxon>Burkholderiaceae</taxon>
        <taxon>Paraburkholderia</taxon>
    </lineage>
</organism>
<accession>A0A1A9N9U5</accession>
<dbReference type="Proteomes" id="UP000078116">
    <property type="component" value="Unassembled WGS sequence"/>
</dbReference>
<dbReference type="Proteomes" id="UP000077961">
    <property type="component" value="Unassembled WGS sequence"/>
</dbReference>
<dbReference type="STRING" id="1462993.A6V36_24080"/>
<feature type="region of interest" description="Disordered" evidence="1">
    <location>
        <begin position="14"/>
        <end position="55"/>
    </location>
</feature>
<dbReference type="EMBL" id="LXKA01000154">
    <property type="protein sequence ID" value="OAJ62861.1"/>
    <property type="molecule type" value="Genomic_DNA"/>
</dbReference>
<dbReference type="AlphaFoldDB" id="A0A1A9N9U5"/>
<reference evidence="4 5" key="1">
    <citation type="submission" date="2016-04" db="EMBL/GenBank/DDBJ databases">
        <title>Reclassification of Paraburkholderia panaciterrae (Farh et al. 2015) Dobritsa &amp; Samadpour 2016 as a later homotypic synonym of Paraburkholderia ginsengiterrae (Farh et al. 2015) Dobritsa &amp; Samadpour 2016.</title>
        <authorList>
            <person name="Dobritsa A.P."/>
            <person name="Kutumbaka K."/>
            <person name="Samadpour M."/>
        </authorList>
    </citation>
    <scope>NUCLEOTIDE SEQUENCE [LARGE SCALE GENOMIC DNA]</scope>
    <source>
        <strain evidence="3 5">DCY85</strain>
        <strain evidence="2 4">DCY85-1</strain>
    </source>
</reference>
<evidence type="ECO:0000313" key="5">
    <source>
        <dbReference type="Proteomes" id="UP000078116"/>
    </source>
</evidence>
<sequence length="129" mass="13744">MSVSVTSKQIAAALEKSAAQSTADPSMQQLGDKFKSLMQHPRMEAPSHGANDGGNVVSKLVASQDAELQRSVNDVVSLSDHAPDMSMQEMTAATMKVTLELASTQLDMEAKMSVVDSSKSSLETLMKNQ</sequence>